<sequence length="64" mass="6999">MAESELEAGAELDADGWPDGTKLSEKLQYSARHGTPEMASVLQSWIPRVKELEAENERLGEAGL</sequence>
<evidence type="ECO:0000256" key="1">
    <source>
        <dbReference type="SAM" id="MobiDB-lite"/>
    </source>
</evidence>
<reference evidence="2" key="1">
    <citation type="journal article" date="2014" name="Front. Microbiol.">
        <title>High frequency of phylogenetically diverse reductive dehalogenase-homologous genes in deep subseafloor sedimentary metagenomes.</title>
        <authorList>
            <person name="Kawai M."/>
            <person name="Futagami T."/>
            <person name="Toyoda A."/>
            <person name="Takaki Y."/>
            <person name="Nishi S."/>
            <person name="Hori S."/>
            <person name="Arai W."/>
            <person name="Tsubouchi T."/>
            <person name="Morono Y."/>
            <person name="Uchiyama I."/>
            <person name="Ito T."/>
            <person name="Fujiyama A."/>
            <person name="Inagaki F."/>
            <person name="Takami H."/>
        </authorList>
    </citation>
    <scope>NUCLEOTIDE SEQUENCE</scope>
    <source>
        <strain evidence="2">Expedition CK06-06</strain>
    </source>
</reference>
<proteinExistence type="predicted"/>
<evidence type="ECO:0000313" key="2">
    <source>
        <dbReference type="EMBL" id="GAG23125.1"/>
    </source>
</evidence>
<feature type="region of interest" description="Disordered" evidence="1">
    <location>
        <begin position="1"/>
        <end position="22"/>
    </location>
</feature>
<name>X0VXU4_9ZZZZ</name>
<dbReference type="EMBL" id="BARS01039803">
    <property type="protein sequence ID" value="GAG23125.1"/>
    <property type="molecule type" value="Genomic_DNA"/>
</dbReference>
<feature type="compositionally biased region" description="Acidic residues" evidence="1">
    <location>
        <begin position="1"/>
        <end position="16"/>
    </location>
</feature>
<dbReference type="AlphaFoldDB" id="X0VXU4"/>
<accession>X0VXU4</accession>
<comment type="caution">
    <text evidence="2">The sequence shown here is derived from an EMBL/GenBank/DDBJ whole genome shotgun (WGS) entry which is preliminary data.</text>
</comment>
<protein>
    <submittedName>
        <fullName evidence="2">Uncharacterized protein</fullName>
    </submittedName>
</protein>
<gene>
    <name evidence="2" type="ORF">S01H1_60754</name>
</gene>
<organism evidence="2">
    <name type="scientific">marine sediment metagenome</name>
    <dbReference type="NCBI Taxonomy" id="412755"/>
    <lineage>
        <taxon>unclassified sequences</taxon>
        <taxon>metagenomes</taxon>
        <taxon>ecological metagenomes</taxon>
    </lineage>
</organism>